<keyword evidence="2" id="KW-0732">Signal</keyword>
<dbReference type="Proteomes" id="UP001500831">
    <property type="component" value="Unassembled WGS sequence"/>
</dbReference>
<dbReference type="EMBL" id="BAAAVI010000035">
    <property type="protein sequence ID" value="GAA2883457.1"/>
    <property type="molecule type" value="Genomic_DNA"/>
</dbReference>
<feature type="compositionally biased region" description="Low complexity" evidence="1">
    <location>
        <begin position="23"/>
        <end position="44"/>
    </location>
</feature>
<feature type="signal peptide" evidence="2">
    <location>
        <begin position="1"/>
        <end position="21"/>
    </location>
</feature>
<evidence type="ECO:0000256" key="2">
    <source>
        <dbReference type="SAM" id="SignalP"/>
    </source>
</evidence>
<name>A0ABP6IHC4_9ACTN</name>
<comment type="caution">
    <text evidence="3">The sequence shown here is derived from an EMBL/GenBank/DDBJ whole genome shotgun (WGS) entry which is preliminary data.</text>
</comment>
<evidence type="ECO:0000313" key="4">
    <source>
        <dbReference type="Proteomes" id="UP001500831"/>
    </source>
</evidence>
<feature type="region of interest" description="Disordered" evidence="1">
    <location>
        <begin position="23"/>
        <end position="47"/>
    </location>
</feature>
<evidence type="ECO:0000256" key="1">
    <source>
        <dbReference type="SAM" id="MobiDB-lite"/>
    </source>
</evidence>
<keyword evidence="4" id="KW-1185">Reference proteome</keyword>
<dbReference type="RefSeq" id="WP_344975321.1">
    <property type="nucleotide sequence ID" value="NZ_BAAAVI010000035.1"/>
</dbReference>
<accession>A0ABP6IHC4</accession>
<gene>
    <name evidence="3" type="ORF">GCM10010517_46660</name>
</gene>
<protein>
    <recommendedName>
        <fullName evidence="5">Lipoprotein</fullName>
    </recommendedName>
</protein>
<reference evidence="4" key="1">
    <citation type="journal article" date="2019" name="Int. J. Syst. Evol. Microbiol.">
        <title>The Global Catalogue of Microorganisms (GCM) 10K type strain sequencing project: providing services to taxonomists for standard genome sequencing and annotation.</title>
        <authorList>
            <consortium name="The Broad Institute Genomics Platform"/>
            <consortium name="The Broad Institute Genome Sequencing Center for Infectious Disease"/>
            <person name="Wu L."/>
            <person name="Ma J."/>
        </authorList>
    </citation>
    <scope>NUCLEOTIDE SEQUENCE [LARGE SCALE GENOMIC DNA]</scope>
    <source>
        <strain evidence="4">JCM 6242</strain>
    </source>
</reference>
<sequence length="363" mass="36251">MRGLGLFLAVTGLLVAGCAEAGDAGPPSPGAGPSASPTPATPGGATAGGLREMMGKLAADGPAAAYLDYGDMAHWRKLGVVTSGGLGGDSRWLRAVGTGFGQLASSAALLPEPTGINVYGADRAVFSGIPPKAAVRVEGTLDAAAIRAKLTALGAKPRTIGGQEGLSLAADNAIDQDSVQVTKLSLLNQLNQVVVTDSALVAGSAAAPVASALGGGPSLAAEPGHAAVADCLGDVVAAIVAEPPEPGGVALYGVGLRRPATPDAQAVNVVCVLPRVPQVKETFTGKFTVAARTTSGDPLSDLVDGISHDEVTTGGTTVLRATMKIKQDGPVTLAQEMFHRYELHRLADPMAPPDPFGVLPSPS</sequence>
<organism evidence="3 4">
    <name type="scientific">Streptosporangium fragile</name>
    <dbReference type="NCBI Taxonomy" id="46186"/>
    <lineage>
        <taxon>Bacteria</taxon>
        <taxon>Bacillati</taxon>
        <taxon>Actinomycetota</taxon>
        <taxon>Actinomycetes</taxon>
        <taxon>Streptosporangiales</taxon>
        <taxon>Streptosporangiaceae</taxon>
        <taxon>Streptosporangium</taxon>
    </lineage>
</organism>
<proteinExistence type="predicted"/>
<evidence type="ECO:0000313" key="3">
    <source>
        <dbReference type="EMBL" id="GAA2883457.1"/>
    </source>
</evidence>
<dbReference type="PROSITE" id="PS51257">
    <property type="entry name" value="PROKAR_LIPOPROTEIN"/>
    <property type="match status" value="1"/>
</dbReference>
<evidence type="ECO:0008006" key="5">
    <source>
        <dbReference type="Google" id="ProtNLM"/>
    </source>
</evidence>
<feature type="chain" id="PRO_5047004788" description="Lipoprotein" evidence="2">
    <location>
        <begin position="22"/>
        <end position="363"/>
    </location>
</feature>